<dbReference type="EMBL" id="CP003837">
    <property type="protein sequence ID" value="AGH44474.1"/>
    <property type="molecule type" value="Genomic_DNA"/>
</dbReference>
<dbReference type="AlphaFoldDB" id="M4RQM0"/>
<reference evidence="1 2" key="1">
    <citation type="journal article" date="2013" name="Genome Announc.">
        <title>Complete Genome Sequence of Glaciecola psychrophila Strain 170T.</title>
        <authorList>
            <person name="Yin J."/>
            <person name="Chen J."/>
            <person name="Liu G."/>
            <person name="Yu Y."/>
            <person name="Song L."/>
            <person name="Wang X."/>
            <person name="Qu X."/>
        </authorList>
    </citation>
    <scope>NUCLEOTIDE SEQUENCE [LARGE SCALE GENOMIC DNA]</scope>
    <source>
        <strain evidence="1 2">170</strain>
    </source>
</reference>
<organism evidence="1 2">
    <name type="scientific">Paraglaciecola psychrophila 170</name>
    <dbReference type="NCBI Taxonomy" id="1129794"/>
    <lineage>
        <taxon>Bacteria</taxon>
        <taxon>Pseudomonadati</taxon>
        <taxon>Pseudomonadota</taxon>
        <taxon>Gammaproteobacteria</taxon>
        <taxon>Alteromonadales</taxon>
        <taxon>Alteromonadaceae</taxon>
        <taxon>Paraglaciecola</taxon>
    </lineage>
</organism>
<proteinExistence type="predicted"/>
<dbReference type="eggNOG" id="COG3385">
    <property type="taxonomic scope" value="Bacteria"/>
</dbReference>
<sequence>MPDTKSSQTVFPQQGAQKAGLGFPICRLLAVSCLHTGVILNAAVGPFKGKGSDEQSLLRQVLDTFQKGSIVVGDAFFGAYFLWVEMIKRGVDVFFEQHGSCKRITDFGKGMALGKKDHLIDIPKSKIKPGWMTQKAYKNAPDNIINC</sequence>
<gene>
    <name evidence="1" type="ORF">C427_2365</name>
</gene>
<keyword evidence="2" id="KW-1185">Reference proteome</keyword>
<dbReference type="RefSeq" id="WP_015430763.1">
    <property type="nucleotide sequence ID" value="NC_020514.1"/>
</dbReference>
<evidence type="ECO:0000313" key="2">
    <source>
        <dbReference type="Proteomes" id="UP000011864"/>
    </source>
</evidence>
<evidence type="ECO:0000313" key="1">
    <source>
        <dbReference type="EMBL" id="AGH44474.1"/>
    </source>
</evidence>
<dbReference type="HOGENOM" id="CLU_1766234_0_0_6"/>
<name>M4RQM0_9ALTE</name>
<dbReference type="KEGG" id="gps:C427_2365"/>
<dbReference type="OrthoDB" id="9796012at2"/>
<dbReference type="Proteomes" id="UP000011864">
    <property type="component" value="Chromosome"/>
</dbReference>
<dbReference type="STRING" id="1129794.C427_2365"/>
<accession>M4RQM0</accession>
<protein>
    <submittedName>
        <fullName evidence="1">IS4 family transposase</fullName>
    </submittedName>
</protein>
<dbReference type="PATRIC" id="fig|1129794.4.peg.2345"/>